<organism evidence="1 2">
    <name type="scientific">Corynespora cassiicola Philippines</name>
    <dbReference type="NCBI Taxonomy" id="1448308"/>
    <lineage>
        <taxon>Eukaryota</taxon>
        <taxon>Fungi</taxon>
        <taxon>Dikarya</taxon>
        <taxon>Ascomycota</taxon>
        <taxon>Pezizomycotina</taxon>
        <taxon>Dothideomycetes</taxon>
        <taxon>Pleosporomycetidae</taxon>
        <taxon>Pleosporales</taxon>
        <taxon>Corynesporascaceae</taxon>
        <taxon>Corynespora</taxon>
    </lineage>
</organism>
<name>A0A2T2N4L0_CORCC</name>
<gene>
    <name evidence="1" type="ORF">BS50DRAFT_640401</name>
</gene>
<keyword evidence="2" id="KW-1185">Reference proteome</keyword>
<dbReference type="Proteomes" id="UP000240883">
    <property type="component" value="Unassembled WGS sequence"/>
</dbReference>
<accession>A0A2T2N4L0</accession>
<protein>
    <submittedName>
        <fullName evidence="1">Uncharacterized protein</fullName>
    </submittedName>
</protein>
<dbReference type="AlphaFoldDB" id="A0A2T2N4L0"/>
<evidence type="ECO:0000313" key="1">
    <source>
        <dbReference type="EMBL" id="PSN59958.1"/>
    </source>
</evidence>
<reference evidence="1 2" key="1">
    <citation type="journal article" date="2018" name="Front. Microbiol.">
        <title>Genome-Wide Analysis of Corynespora cassiicola Leaf Fall Disease Putative Effectors.</title>
        <authorList>
            <person name="Lopez D."/>
            <person name="Ribeiro S."/>
            <person name="Label P."/>
            <person name="Fumanal B."/>
            <person name="Venisse J.S."/>
            <person name="Kohler A."/>
            <person name="de Oliveira R.R."/>
            <person name="Labutti K."/>
            <person name="Lipzen A."/>
            <person name="Lail K."/>
            <person name="Bauer D."/>
            <person name="Ohm R.A."/>
            <person name="Barry K.W."/>
            <person name="Spatafora J."/>
            <person name="Grigoriev I.V."/>
            <person name="Martin F.M."/>
            <person name="Pujade-Renaud V."/>
        </authorList>
    </citation>
    <scope>NUCLEOTIDE SEQUENCE [LARGE SCALE GENOMIC DNA]</scope>
    <source>
        <strain evidence="1 2">Philippines</strain>
    </source>
</reference>
<evidence type="ECO:0000313" key="2">
    <source>
        <dbReference type="Proteomes" id="UP000240883"/>
    </source>
</evidence>
<proteinExistence type="predicted"/>
<sequence>MSSVSYDGSKSQWNFEVLYEFWKTEPFKPKSVRYMTESEIKHDPSNKNRVQIQDKIVPSPDQREKWDKNLWMESLNLSRVGDTSLNSLCTTLEEEISKKTLQGKINTVFAPGIDCGPLNPPYSCVQHQLVGLIAATVKGTQKMTVRYQSSDVEVDAGSNKHVFDFDKSSPNPNLPELLPKIPGCEYEVFPDNLGFCRLKSEEDGRKTLVVLLDHRNPWRQILGEQMEVEKIRPACIICCHYLAPPLVCIPHDVALGQPQIQEVYGNYIHSGDTNYSFGSRDEGSTALGDILLKDYTQRILIPNMTAGYGHMAIGPLSIYVHKDVQSYKQEG</sequence>
<dbReference type="EMBL" id="KZ678151">
    <property type="protein sequence ID" value="PSN59958.1"/>
    <property type="molecule type" value="Genomic_DNA"/>
</dbReference>